<keyword evidence="4" id="KW-0798">TonB box</keyword>
<feature type="domain" description="TonB-dependent receptor plug" evidence="6">
    <location>
        <begin position="93"/>
        <end position="181"/>
    </location>
</feature>
<dbReference type="Pfam" id="PF07715">
    <property type="entry name" value="Plug"/>
    <property type="match status" value="1"/>
</dbReference>
<evidence type="ECO:0000256" key="3">
    <source>
        <dbReference type="ARBA" id="ARBA00023237"/>
    </source>
</evidence>
<keyword evidence="7" id="KW-0675">Receptor</keyword>
<dbReference type="Gene3D" id="2.170.130.10">
    <property type="entry name" value="TonB-dependent receptor, plug domain"/>
    <property type="match status" value="1"/>
</dbReference>
<evidence type="ECO:0000256" key="1">
    <source>
        <dbReference type="ARBA" id="ARBA00004442"/>
    </source>
</evidence>
<reference evidence="7 8" key="1">
    <citation type="journal article" date="2011" name="J. Bacteriol.">
        <title>Complete genome sequence of seawater bacterium Glaciecola nitratireducens FR1064T.</title>
        <authorList>
            <person name="Bian F."/>
            <person name="Qin Q.L."/>
            <person name="Xie B.B."/>
            <person name="Shu Y.L."/>
            <person name="Zhang X.Y."/>
            <person name="Yu Y."/>
            <person name="Chen B."/>
            <person name="Chen X.L."/>
            <person name="Zhou B.C."/>
            <person name="Zhang Y.Z."/>
        </authorList>
    </citation>
    <scope>NUCLEOTIDE SEQUENCE [LARGE SCALE GENOMIC DNA]</scope>
    <source>
        <strain evidence="8">JCM 12485 / KCTC 12276 / FR1064</strain>
    </source>
</reference>
<accession>G4QIJ1</accession>
<dbReference type="PANTHER" id="PTHR40980">
    <property type="entry name" value="PLUG DOMAIN-CONTAINING PROTEIN"/>
    <property type="match status" value="1"/>
</dbReference>
<protein>
    <submittedName>
        <fullName evidence="7">TonB-dependent receptor</fullName>
    </submittedName>
</protein>
<proteinExistence type="inferred from homology"/>
<evidence type="ECO:0000313" key="8">
    <source>
        <dbReference type="Proteomes" id="UP000009282"/>
    </source>
</evidence>
<dbReference type="Proteomes" id="UP000009282">
    <property type="component" value="Chromosome"/>
</dbReference>
<dbReference type="InterPro" id="IPR037066">
    <property type="entry name" value="Plug_dom_sf"/>
</dbReference>
<feature type="domain" description="TonB-dependent receptor-like beta-barrel" evidence="5">
    <location>
        <begin position="439"/>
        <end position="884"/>
    </location>
</feature>
<evidence type="ECO:0000256" key="2">
    <source>
        <dbReference type="ARBA" id="ARBA00023136"/>
    </source>
</evidence>
<dbReference type="InterPro" id="IPR000531">
    <property type="entry name" value="Beta-barrel_TonB"/>
</dbReference>
<comment type="subcellular location">
    <subcellularLocation>
        <location evidence="1 4">Cell outer membrane</location>
    </subcellularLocation>
</comment>
<sequence>MHLKDSVLDVAKFRYCKKLATNEVKMNQPANRFPVKQLTLAVLASFAVAQPFFAQSVMAQQADEEEAIEEVVATGTRLKGTATAVLEERKNQAFVADILGAEQISRTGDGDAASALRRVTGLTLVDGKFIYVRGLGERYSSTQLNGAAVPSPDPTRNVIPLDLFPADIIESLSVQKSFSPSMPASFGGGNVNIRLKTIPTQFIFNVSGSLGYNTENSGDALAYNGGGNDWQGRDDGTRAAPASIATRWENKAFLDSLDQDVALALLRDVNRDYDPFLDSVGPDMGFNFSLGNSFDIDDKWRYGFLVTSSYDNETSVSEEYELQQADRVQDSINIVRFFDDISVTETSVKWSNMVNLGIDYNRNHRVDYSLIILNDTRDQISEKFGNTENLSQAEGLRIRDVEVEYEERKMFTNQLRGMHTFPQFNFAGIDWKYSLGRSVRNAPGNFESRFVISDLNSDGTFDTTNEIALNNSTTAARYSFQTLHDRLENAGYNVTMPYSIENWEMEFKFGADFLTKTRTAENRRFDINTRAFTDPDLLLGNSYSSIFSDQALSDETNFGGAGPAIIRDTTIAGDDYAAGQKVDAYYVEGDFFFKNKWRFSGGVRFEDFRQVVAPFDPRTNQFDLPDEADRSQLAFQEDDFYPAIAMTYIKDEGVQFRASIGQTVVRPDLREVSSSTFIDPLTEFPIAGTPGINTTSIINYDLRWEWYREAGNNLSVGLFYKDMDAPIESVQSPAQDGPPLIRIANAETGELYGIEVEFLQGLEFIGEGIWDNMFVSGNLTLSDSEIQLDRQNIVDQTGVSAAVTNLQRRLTGHSQYVMNLQGGFDSDNGEHSLSVVYNVFGERILIPGIDGFDDSYEQPFHSLDTVYKFYPDFNTTVTFKVQNILGETKKLEFENVLLRSETRGRELSLSVKYDF</sequence>
<dbReference type="GO" id="GO:0009279">
    <property type="term" value="C:cell outer membrane"/>
    <property type="evidence" value="ECO:0007669"/>
    <property type="project" value="UniProtKB-SubCell"/>
</dbReference>
<keyword evidence="3" id="KW-0998">Cell outer membrane</keyword>
<evidence type="ECO:0000313" key="7">
    <source>
        <dbReference type="EMBL" id="AEP30905.1"/>
    </source>
</evidence>
<comment type="similarity">
    <text evidence="4">Belongs to the TonB-dependent receptor family.</text>
</comment>
<dbReference type="InterPro" id="IPR036942">
    <property type="entry name" value="Beta-barrel_TonB_sf"/>
</dbReference>
<dbReference type="SUPFAM" id="SSF56935">
    <property type="entry name" value="Porins"/>
    <property type="match status" value="1"/>
</dbReference>
<keyword evidence="8" id="KW-1185">Reference proteome</keyword>
<dbReference type="Pfam" id="PF00593">
    <property type="entry name" value="TonB_dep_Rec_b-barrel"/>
    <property type="match status" value="1"/>
</dbReference>
<evidence type="ECO:0000259" key="6">
    <source>
        <dbReference type="Pfam" id="PF07715"/>
    </source>
</evidence>
<dbReference type="EMBL" id="CP003060">
    <property type="protein sequence ID" value="AEP30905.1"/>
    <property type="molecule type" value="Genomic_DNA"/>
</dbReference>
<name>G4QIJ1_GLANF</name>
<dbReference type="InterPro" id="IPR012910">
    <property type="entry name" value="Plug_dom"/>
</dbReference>
<dbReference type="HOGENOM" id="CLU_006935_0_0_6"/>
<keyword evidence="2 4" id="KW-0472">Membrane</keyword>
<organism evidence="7 8">
    <name type="scientific">Glaciecola nitratireducens (strain JCM 12485 / KCTC 12276 / FR1064)</name>
    <dbReference type="NCBI Taxonomy" id="1085623"/>
    <lineage>
        <taxon>Bacteria</taxon>
        <taxon>Pseudomonadati</taxon>
        <taxon>Pseudomonadota</taxon>
        <taxon>Gammaproteobacteria</taxon>
        <taxon>Alteromonadales</taxon>
        <taxon>Alteromonadaceae</taxon>
        <taxon>Brumicola</taxon>
    </lineage>
</organism>
<gene>
    <name evidence="7" type="ordered locus">GNIT_2808</name>
</gene>
<evidence type="ECO:0000259" key="5">
    <source>
        <dbReference type="Pfam" id="PF00593"/>
    </source>
</evidence>
<dbReference type="KEGG" id="gni:GNIT_2808"/>
<dbReference type="Gene3D" id="2.40.170.20">
    <property type="entry name" value="TonB-dependent receptor, beta-barrel domain"/>
    <property type="match status" value="1"/>
</dbReference>
<dbReference type="AlphaFoldDB" id="G4QIJ1"/>
<dbReference type="STRING" id="1085623.GNIT_2808"/>
<dbReference type="eggNOG" id="COG4771">
    <property type="taxonomic scope" value="Bacteria"/>
</dbReference>
<dbReference type="eggNOG" id="COG1629">
    <property type="taxonomic scope" value="Bacteria"/>
</dbReference>
<dbReference type="PANTHER" id="PTHR40980:SF5">
    <property type="entry name" value="TONB-DEPENDENT RECEPTOR"/>
    <property type="match status" value="1"/>
</dbReference>
<evidence type="ECO:0000256" key="4">
    <source>
        <dbReference type="RuleBase" id="RU003357"/>
    </source>
</evidence>